<feature type="domain" description="DUF6950" evidence="1">
    <location>
        <begin position="24"/>
        <end position="143"/>
    </location>
</feature>
<dbReference type="AlphaFoldDB" id="A0A6G7GPK2"/>
<dbReference type="Pfam" id="PF22262">
    <property type="entry name" value="DUF6950"/>
    <property type="match status" value="1"/>
</dbReference>
<reference evidence="2 3" key="1">
    <citation type="submission" date="2020-02" db="EMBL/GenBank/DDBJ databases">
        <title>Newly sequenced genome of strain CSTR1 showed variability in Candidatus Kuenenia stuttgartiensis genomes.</title>
        <authorList>
            <person name="Ding C."/>
            <person name="Adrian L."/>
        </authorList>
    </citation>
    <scope>NUCLEOTIDE SEQUENCE [LARGE SCALE GENOMIC DNA]</scope>
    <source>
        <strain evidence="2 3">CSTR1</strain>
    </source>
</reference>
<evidence type="ECO:0000313" key="3">
    <source>
        <dbReference type="Proteomes" id="UP000501926"/>
    </source>
</evidence>
<name>A0A6G7GPK2_KUEST</name>
<protein>
    <recommendedName>
        <fullName evidence="1">DUF6950 domain-containing protein</fullName>
    </recommendedName>
</protein>
<accession>A0A6G7GPK2</accession>
<proteinExistence type="predicted"/>
<dbReference type="InterPro" id="IPR053802">
    <property type="entry name" value="DUF6950"/>
</dbReference>
<evidence type="ECO:0000313" key="2">
    <source>
        <dbReference type="EMBL" id="QII11253.1"/>
    </source>
</evidence>
<sequence length="172" mass="19644">MGWIASEKTLAMTGIVNRKMKQLNFERKLIDWYEKNKGRKIKWGMFDCATSVLEAVEIVYGERIVPPDLWSSRKEAIKIYKNLYSPVQSFIDAGFEIGKYPCTGDVLVLKTSPMNTCCVVINKHYTVIDEKEGLQLRKISDAAGNYTILRRSEIRGLTSEKGETVCLRQVQV</sequence>
<dbReference type="EMBL" id="CP049055">
    <property type="protein sequence ID" value="QII11253.1"/>
    <property type="molecule type" value="Genomic_DNA"/>
</dbReference>
<gene>
    <name evidence="2" type="ORF">KsCSTR_18740</name>
</gene>
<dbReference type="Proteomes" id="UP000501926">
    <property type="component" value="Chromosome"/>
</dbReference>
<evidence type="ECO:0000259" key="1">
    <source>
        <dbReference type="Pfam" id="PF22262"/>
    </source>
</evidence>
<organism evidence="2 3">
    <name type="scientific">Kuenenia stuttgartiensis</name>
    <dbReference type="NCBI Taxonomy" id="174633"/>
    <lineage>
        <taxon>Bacteria</taxon>
        <taxon>Pseudomonadati</taxon>
        <taxon>Planctomycetota</taxon>
        <taxon>Candidatus Brocadiia</taxon>
        <taxon>Candidatus Brocadiales</taxon>
        <taxon>Candidatus Brocadiaceae</taxon>
        <taxon>Candidatus Kuenenia</taxon>
    </lineage>
</organism>